<dbReference type="InterPro" id="IPR001478">
    <property type="entry name" value="PDZ"/>
</dbReference>
<proteinExistence type="inferred from homology"/>
<evidence type="ECO:0000256" key="3">
    <source>
        <dbReference type="ARBA" id="ARBA00007931"/>
    </source>
</evidence>
<reference evidence="13 14" key="1">
    <citation type="journal article" date="2016" name="Nat. Commun.">
        <title>Thousands of microbial genomes shed light on interconnected biogeochemical processes in an aquifer system.</title>
        <authorList>
            <person name="Anantharaman K."/>
            <person name="Brown C.T."/>
            <person name="Hug L.A."/>
            <person name="Sharon I."/>
            <person name="Castelle C.J."/>
            <person name="Probst A.J."/>
            <person name="Thomas B.C."/>
            <person name="Singh A."/>
            <person name="Wilkins M.J."/>
            <person name="Karaoz U."/>
            <person name="Brodie E.L."/>
            <person name="Williams K.H."/>
            <person name="Hubbard S.S."/>
            <person name="Banfield J.F."/>
        </authorList>
    </citation>
    <scope>NUCLEOTIDE SEQUENCE [LARGE SCALE GENOMIC DNA]</scope>
    <source>
        <strain evidence="14">RIFCSPLOWO2_12_FULL_64_10</strain>
    </source>
</reference>
<evidence type="ECO:0000256" key="4">
    <source>
        <dbReference type="ARBA" id="ARBA00022670"/>
    </source>
</evidence>
<dbReference type="GO" id="GO:0004222">
    <property type="term" value="F:metalloendopeptidase activity"/>
    <property type="evidence" value="ECO:0007669"/>
    <property type="project" value="InterPro"/>
</dbReference>
<dbReference type="Gene3D" id="2.30.42.10">
    <property type="match status" value="2"/>
</dbReference>
<evidence type="ECO:0000256" key="9">
    <source>
        <dbReference type="ARBA" id="ARBA00023049"/>
    </source>
</evidence>
<dbReference type="GO" id="GO:0006508">
    <property type="term" value="P:proteolysis"/>
    <property type="evidence" value="ECO:0007669"/>
    <property type="project" value="UniProtKB-KW"/>
</dbReference>
<gene>
    <name evidence="13" type="ORF">A3F84_23595</name>
</gene>
<evidence type="ECO:0000256" key="8">
    <source>
        <dbReference type="ARBA" id="ARBA00022989"/>
    </source>
</evidence>
<keyword evidence="11" id="KW-0479">Metal-binding</keyword>
<dbReference type="PROSITE" id="PS50106">
    <property type="entry name" value="PDZ"/>
    <property type="match status" value="1"/>
</dbReference>
<dbReference type="InterPro" id="IPR008915">
    <property type="entry name" value="Peptidase_M50"/>
</dbReference>
<keyword evidence="9 11" id="KW-0482">Metalloprotease</keyword>
<comment type="cofactor">
    <cofactor evidence="1 11">
        <name>Zn(2+)</name>
        <dbReference type="ChEBI" id="CHEBI:29105"/>
    </cofactor>
</comment>
<evidence type="ECO:0000313" key="14">
    <source>
        <dbReference type="Proteomes" id="UP000178606"/>
    </source>
</evidence>
<comment type="subcellular location">
    <subcellularLocation>
        <location evidence="2">Membrane</location>
        <topology evidence="2">Multi-pass membrane protein</topology>
    </subcellularLocation>
</comment>
<feature type="transmembrane region" description="Helical" evidence="11">
    <location>
        <begin position="408"/>
        <end position="426"/>
    </location>
</feature>
<dbReference type="InterPro" id="IPR036034">
    <property type="entry name" value="PDZ_sf"/>
</dbReference>
<dbReference type="Proteomes" id="UP000178606">
    <property type="component" value="Unassembled WGS sequence"/>
</dbReference>
<evidence type="ECO:0000256" key="11">
    <source>
        <dbReference type="RuleBase" id="RU362031"/>
    </source>
</evidence>
<dbReference type="PANTHER" id="PTHR42837">
    <property type="entry name" value="REGULATOR OF SIGMA-E PROTEASE RSEP"/>
    <property type="match status" value="1"/>
</dbReference>
<evidence type="ECO:0000256" key="5">
    <source>
        <dbReference type="ARBA" id="ARBA00022692"/>
    </source>
</evidence>
<feature type="transmembrane region" description="Helical" evidence="11">
    <location>
        <begin position="354"/>
        <end position="373"/>
    </location>
</feature>
<dbReference type="Pfam" id="PF17820">
    <property type="entry name" value="PDZ_6"/>
    <property type="match status" value="2"/>
</dbReference>
<evidence type="ECO:0000256" key="2">
    <source>
        <dbReference type="ARBA" id="ARBA00004141"/>
    </source>
</evidence>
<evidence type="ECO:0000256" key="10">
    <source>
        <dbReference type="ARBA" id="ARBA00023136"/>
    </source>
</evidence>
<dbReference type="InterPro" id="IPR004387">
    <property type="entry name" value="Pept_M50_Zn"/>
</dbReference>
<dbReference type="AlphaFoldDB" id="A0A1F6D383"/>
<dbReference type="CDD" id="cd23081">
    <property type="entry name" value="cpPDZ_EcRseP-like"/>
    <property type="match status" value="1"/>
</dbReference>
<dbReference type="GO" id="GO:0046872">
    <property type="term" value="F:metal ion binding"/>
    <property type="evidence" value="ECO:0007669"/>
    <property type="project" value="UniProtKB-KW"/>
</dbReference>
<dbReference type="SMART" id="SM00228">
    <property type="entry name" value="PDZ"/>
    <property type="match status" value="2"/>
</dbReference>
<keyword evidence="6 11" id="KW-0378">Hydrolase</keyword>
<feature type="domain" description="PDZ" evidence="12">
    <location>
        <begin position="210"/>
        <end position="239"/>
    </location>
</feature>
<name>A0A1F6D383_HANXR</name>
<keyword evidence="4 13" id="KW-0645">Protease</keyword>
<protein>
    <recommendedName>
        <fullName evidence="11">Zinc metalloprotease</fullName>
        <ecNumber evidence="11">3.4.24.-</ecNumber>
    </recommendedName>
</protein>
<evidence type="ECO:0000256" key="6">
    <source>
        <dbReference type="ARBA" id="ARBA00022801"/>
    </source>
</evidence>
<comment type="caution">
    <text evidence="13">The sequence shown here is derived from an EMBL/GenBank/DDBJ whole genome shotgun (WGS) entry which is preliminary data.</text>
</comment>
<organism evidence="13 14">
    <name type="scientific">Handelsmanbacteria sp. (strain RIFCSPLOWO2_12_FULL_64_10)</name>
    <dbReference type="NCBI Taxonomy" id="1817868"/>
    <lineage>
        <taxon>Bacteria</taxon>
        <taxon>Candidatus Handelsmaniibacteriota</taxon>
    </lineage>
</organism>
<evidence type="ECO:0000313" key="13">
    <source>
        <dbReference type="EMBL" id="OGG55898.1"/>
    </source>
</evidence>
<dbReference type="SUPFAM" id="SSF50156">
    <property type="entry name" value="PDZ domain-like"/>
    <property type="match status" value="2"/>
</dbReference>
<evidence type="ECO:0000256" key="1">
    <source>
        <dbReference type="ARBA" id="ARBA00001947"/>
    </source>
</evidence>
<accession>A0A1F6D383</accession>
<dbReference type="NCBIfam" id="TIGR00054">
    <property type="entry name" value="RIP metalloprotease RseP"/>
    <property type="match status" value="1"/>
</dbReference>
<evidence type="ECO:0000259" key="12">
    <source>
        <dbReference type="PROSITE" id="PS50106"/>
    </source>
</evidence>
<dbReference type="GO" id="GO:0016020">
    <property type="term" value="C:membrane"/>
    <property type="evidence" value="ECO:0007669"/>
    <property type="project" value="UniProtKB-SubCell"/>
</dbReference>
<evidence type="ECO:0000256" key="7">
    <source>
        <dbReference type="ARBA" id="ARBA00022833"/>
    </source>
</evidence>
<keyword evidence="7 11" id="KW-0862">Zinc</keyword>
<dbReference type="Pfam" id="PF02163">
    <property type="entry name" value="Peptidase_M50"/>
    <property type="match status" value="1"/>
</dbReference>
<keyword evidence="8 11" id="KW-1133">Transmembrane helix</keyword>
<dbReference type="CDD" id="cd06163">
    <property type="entry name" value="S2P-M50_PDZ_RseP-like"/>
    <property type="match status" value="1"/>
</dbReference>
<keyword evidence="5 11" id="KW-0812">Transmembrane</keyword>
<feature type="transmembrane region" description="Helical" evidence="11">
    <location>
        <begin position="93"/>
        <end position="121"/>
    </location>
</feature>
<dbReference type="EC" id="3.4.24.-" evidence="11"/>
<dbReference type="EMBL" id="MFKF01000057">
    <property type="protein sequence ID" value="OGG55898.1"/>
    <property type="molecule type" value="Genomic_DNA"/>
</dbReference>
<comment type="similarity">
    <text evidence="3 11">Belongs to the peptidase M50B family.</text>
</comment>
<dbReference type="PANTHER" id="PTHR42837:SF2">
    <property type="entry name" value="MEMBRANE METALLOPROTEASE ARASP2, CHLOROPLASTIC-RELATED"/>
    <property type="match status" value="1"/>
</dbReference>
<sequence length="435" mass="47977">MDFLITLLSFIFVLGVLVFIHELGHFLVAKRAGIRVERFSLGYPPKMIGVTVGETEYCISWVPLGGYVKVAGMADVGVEEIRGEPWEFTSKPVWVRMCVMAAGPFMNFLLGFFILFGIIWFAGEMTIRTTQVGRVGSAFEAAGLRPGDRLTAVDGKRIATWEEVDAALSKAWGREISVEALRQEGIQTFRVRLTGDPQISPLRPFLPPEVGSVIHGLPAERAGLRKGDRILTIDGQSVSQWWDVSERIHALPDRTIRIEWLREGKPMAAHIRTAVHREGTEREGRIGIAPPTERAPVGIWTAAVRGAQQTWQWAGLIFDLVGRLISGRESGQSLAGPLTIAQMAGKNAKQGMEALFGFMALLSVNLAVLNLLPIPVLDGGHLTIMALETLVQLVVRRPFSFSLRQKEVLQQIGLGFLGVLMIYVFYNDIARLIAG</sequence>
<keyword evidence="10 11" id="KW-0472">Membrane</keyword>
<dbReference type="InterPro" id="IPR041489">
    <property type="entry name" value="PDZ_6"/>
</dbReference>